<dbReference type="GeneID" id="64671571"/>
<protein>
    <submittedName>
        <fullName evidence="1">Uncharacterized protein</fullName>
    </submittedName>
</protein>
<evidence type="ECO:0000313" key="2">
    <source>
        <dbReference type="Proteomes" id="UP001195769"/>
    </source>
</evidence>
<comment type="caution">
    <text evidence="1">The sequence shown here is derived from an EMBL/GenBank/DDBJ whole genome shotgun (WGS) entry which is preliminary data.</text>
</comment>
<sequence length="119" mass="13054">MPMVTAPMGSFVFSLPYSTGHSTSLSEFTTMVAIDANSYHYQNDTLRSIEARMGTLTSEVSDVTVKNLVHGASLNATYKLAQDSMDSNSCTRILLQDVRGDIAVLKLESEVMRVVLMEI</sequence>
<dbReference type="Proteomes" id="UP001195769">
    <property type="component" value="Unassembled WGS sequence"/>
</dbReference>
<accession>A0AAD4DZV0</accession>
<dbReference type="RefSeq" id="XP_041222721.1">
    <property type="nucleotide sequence ID" value="XM_041377273.1"/>
</dbReference>
<reference evidence="1" key="1">
    <citation type="journal article" date="2020" name="New Phytol.">
        <title>Comparative genomics reveals dynamic genome evolution in host specialist ectomycorrhizal fungi.</title>
        <authorList>
            <person name="Lofgren L.A."/>
            <person name="Nguyen N.H."/>
            <person name="Vilgalys R."/>
            <person name="Ruytinx J."/>
            <person name="Liao H.L."/>
            <person name="Branco S."/>
            <person name="Kuo A."/>
            <person name="LaButti K."/>
            <person name="Lipzen A."/>
            <person name="Andreopoulos W."/>
            <person name="Pangilinan J."/>
            <person name="Riley R."/>
            <person name="Hundley H."/>
            <person name="Na H."/>
            <person name="Barry K."/>
            <person name="Grigoriev I.V."/>
            <person name="Stajich J.E."/>
            <person name="Kennedy P.G."/>
        </authorList>
    </citation>
    <scope>NUCLEOTIDE SEQUENCE</scope>
    <source>
        <strain evidence="1">FC203</strain>
    </source>
</reference>
<gene>
    <name evidence="1" type="ORF">F5891DRAFT_982935</name>
</gene>
<keyword evidence="2" id="KW-1185">Reference proteome</keyword>
<proteinExistence type="predicted"/>
<evidence type="ECO:0000313" key="1">
    <source>
        <dbReference type="EMBL" id="KAG1897145.1"/>
    </source>
</evidence>
<organism evidence="1 2">
    <name type="scientific">Suillus fuscotomentosus</name>
    <dbReference type="NCBI Taxonomy" id="1912939"/>
    <lineage>
        <taxon>Eukaryota</taxon>
        <taxon>Fungi</taxon>
        <taxon>Dikarya</taxon>
        <taxon>Basidiomycota</taxon>
        <taxon>Agaricomycotina</taxon>
        <taxon>Agaricomycetes</taxon>
        <taxon>Agaricomycetidae</taxon>
        <taxon>Boletales</taxon>
        <taxon>Suillineae</taxon>
        <taxon>Suillaceae</taxon>
        <taxon>Suillus</taxon>
    </lineage>
</organism>
<dbReference type="AlphaFoldDB" id="A0AAD4DZV0"/>
<name>A0AAD4DZV0_9AGAM</name>
<dbReference type="EMBL" id="JABBWK010000049">
    <property type="protein sequence ID" value="KAG1897145.1"/>
    <property type="molecule type" value="Genomic_DNA"/>
</dbReference>